<dbReference type="Proteomes" id="UP000323664">
    <property type="component" value="Unassembled WGS sequence"/>
</dbReference>
<name>A0A5M9WNZ2_PAEAM</name>
<dbReference type="Pfam" id="PF26160">
    <property type="entry name" value="YqzN_YkzM"/>
    <property type="match status" value="1"/>
</dbReference>
<dbReference type="OrthoDB" id="2656224at2"/>
<evidence type="ECO:0000313" key="3">
    <source>
        <dbReference type="EMBL" id="KAA8783320.1"/>
    </source>
</evidence>
<sequence length="81" mass="9527">MRGIGGALSMFTKKESTNRENHEEKEQQHNDTQYMKEQFAEARQFSRLEKDILAAVLSEEKTYTVLEAQQQIQQFMNEEAQ</sequence>
<feature type="region of interest" description="Disordered" evidence="1">
    <location>
        <begin position="1"/>
        <end position="32"/>
    </location>
</feature>
<accession>A0A5M9WNZ2</accession>
<dbReference type="InterPro" id="IPR058869">
    <property type="entry name" value="YqzN_YkzM"/>
</dbReference>
<feature type="domain" description="YqzN/YkzM" evidence="2">
    <location>
        <begin position="32"/>
        <end position="78"/>
    </location>
</feature>
<evidence type="ECO:0000256" key="1">
    <source>
        <dbReference type="SAM" id="MobiDB-lite"/>
    </source>
</evidence>
<evidence type="ECO:0000259" key="2">
    <source>
        <dbReference type="Pfam" id="PF26160"/>
    </source>
</evidence>
<dbReference type="RefSeq" id="WP_151458052.1">
    <property type="nucleotide sequence ID" value="NZ_RIAS01000002.1"/>
</dbReference>
<dbReference type="AlphaFoldDB" id="A0A5M9WNZ2"/>
<evidence type="ECO:0000313" key="4">
    <source>
        <dbReference type="Proteomes" id="UP000323664"/>
    </source>
</evidence>
<dbReference type="EMBL" id="RIAS01000002">
    <property type="protein sequence ID" value="KAA8783320.1"/>
    <property type="molecule type" value="Genomic_DNA"/>
</dbReference>
<protein>
    <recommendedName>
        <fullName evidence="2">YqzN/YkzM domain-containing protein</fullName>
    </recommendedName>
</protein>
<proteinExistence type="predicted"/>
<gene>
    <name evidence="3" type="ORF">EC604_05595</name>
</gene>
<comment type="caution">
    <text evidence="3">The sequence shown here is derived from an EMBL/GenBank/DDBJ whole genome shotgun (WGS) entry which is preliminary data.</text>
</comment>
<organism evidence="3 4">
    <name type="scientific">Paenibacillus amylolyticus</name>
    <dbReference type="NCBI Taxonomy" id="1451"/>
    <lineage>
        <taxon>Bacteria</taxon>
        <taxon>Bacillati</taxon>
        <taxon>Bacillota</taxon>
        <taxon>Bacilli</taxon>
        <taxon>Bacillales</taxon>
        <taxon>Paenibacillaceae</taxon>
        <taxon>Paenibacillus</taxon>
    </lineage>
</organism>
<feature type="compositionally biased region" description="Basic and acidic residues" evidence="1">
    <location>
        <begin position="12"/>
        <end position="29"/>
    </location>
</feature>
<reference evidence="3 4" key="1">
    <citation type="journal article" date="2019" name="J. Ind. Microbiol. Biotechnol.">
        <title>Paenibacillus amylolyticus 27C64 has a diverse set of carbohydrate-active enzymes and complete pectin deconstruction system.</title>
        <authorList>
            <person name="Keggi C."/>
            <person name="Doran-Peterson J."/>
        </authorList>
    </citation>
    <scope>NUCLEOTIDE SEQUENCE [LARGE SCALE GENOMIC DNA]</scope>
    <source>
        <strain evidence="3 4">27C64</strain>
    </source>
</reference>